<feature type="chain" id="PRO_5036905305" evidence="1">
    <location>
        <begin position="16"/>
        <end position="175"/>
    </location>
</feature>
<dbReference type="SUPFAM" id="SSF81901">
    <property type="entry name" value="HCP-like"/>
    <property type="match status" value="1"/>
</dbReference>
<name>A0A931J0S8_9BURK</name>
<keyword evidence="1" id="KW-0732">Signal</keyword>
<protein>
    <submittedName>
        <fullName evidence="2">Sel1 repeat family protein</fullName>
    </submittedName>
</protein>
<dbReference type="PANTHER" id="PTHR11102:SF160">
    <property type="entry name" value="ERAD-ASSOCIATED E3 UBIQUITIN-PROTEIN LIGASE COMPONENT HRD3"/>
    <property type="match status" value="1"/>
</dbReference>
<dbReference type="InterPro" id="IPR006597">
    <property type="entry name" value="Sel1-like"/>
</dbReference>
<evidence type="ECO:0000313" key="3">
    <source>
        <dbReference type="Proteomes" id="UP000613266"/>
    </source>
</evidence>
<organism evidence="2 3">
    <name type="scientific">Inhella proteolytica</name>
    <dbReference type="NCBI Taxonomy" id="2795029"/>
    <lineage>
        <taxon>Bacteria</taxon>
        <taxon>Pseudomonadati</taxon>
        <taxon>Pseudomonadota</taxon>
        <taxon>Betaproteobacteria</taxon>
        <taxon>Burkholderiales</taxon>
        <taxon>Sphaerotilaceae</taxon>
        <taxon>Inhella</taxon>
    </lineage>
</organism>
<dbReference type="Gene3D" id="1.25.40.10">
    <property type="entry name" value="Tetratricopeptide repeat domain"/>
    <property type="match status" value="1"/>
</dbReference>
<dbReference type="Pfam" id="PF08238">
    <property type="entry name" value="Sel1"/>
    <property type="match status" value="3"/>
</dbReference>
<accession>A0A931J0S8</accession>
<sequence>MRALLLCLLLNLAQADPLDAAQQALEAGDRAQALRLLQAPATDGDRSAQWALAQLLELPGPTRDLKASLHWYGRLAQGGHAGAMEAIGLAHYLGRGVEQDFKQAAAWFRQAGERGELGSQYLLASMYEKGLGLPRDLRLAQSWYGRAAAQGDVAAAAKYEELERALTEPTPTTPP</sequence>
<dbReference type="Proteomes" id="UP000613266">
    <property type="component" value="Unassembled WGS sequence"/>
</dbReference>
<dbReference type="EMBL" id="JAEDAK010000006">
    <property type="protein sequence ID" value="MBH9577404.1"/>
    <property type="molecule type" value="Genomic_DNA"/>
</dbReference>
<dbReference type="InterPro" id="IPR050767">
    <property type="entry name" value="Sel1_AlgK"/>
</dbReference>
<dbReference type="RefSeq" id="WP_198111171.1">
    <property type="nucleotide sequence ID" value="NZ_JAEDAK010000006.1"/>
</dbReference>
<comment type="caution">
    <text evidence="2">The sequence shown here is derived from an EMBL/GenBank/DDBJ whole genome shotgun (WGS) entry which is preliminary data.</text>
</comment>
<reference evidence="2" key="1">
    <citation type="submission" date="2020-12" db="EMBL/GenBank/DDBJ databases">
        <title>The genome sequence of Inhella sp. 1Y17.</title>
        <authorList>
            <person name="Liu Y."/>
        </authorList>
    </citation>
    <scope>NUCLEOTIDE SEQUENCE</scope>
    <source>
        <strain evidence="2">1Y17</strain>
    </source>
</reference>
<feature type="signal peptide" evidence="1">
    <location>
        <begin position="1"/>
        <end position="15"/>
    </location>
</feature>
<gene>
    <name evidence="2" type="ORF">I7X39_10880</name>
</gene>
<dbReference type="PANTHER" id="PTHR11102">
    <property type="entry name" value="SEL-1-LIKE PROTEIN"/>
    <property type="match status" value="1"/>
</dbReference>
<proteinExistence type="predicted"/>
<evidence type="ECO:0000313" key="2">
    <source>
        <dbReference type="EMBL" id="MBH9577404.1"/>
    </source>
</evidence>
<dbReference type="AlphaFoldDB" id="A0A931J0S8"/>
<dbReference type="InterPro" id="IPR011990">
    <property type="entry name" value="TPR-like_helical_dom_sf"/>
</dbReference>
<dbReference type="SMART" id="SM00671">
    <property type="entry name" value="SEL1"/>
    <property type="match status" value="3"/>
</dbReference>
<keyword evidence="3" id="KW-1185">Reference proteome</keyword>
<evidence type="ECO:0000256" key="1">
    <source>
        <dbReference type="SAM" id="SignalP"/>
    </source>
</evidence>